<feature type="domain" description="Histidine kinase/HSP90-like ATPase" evidence="9">
    <location>
        <begin position="416"/>
        <end position="592"/>
    </location>
</feature>
<dbReference type="InterPro" id="IPR036784">
    <property type="entry name" value="AK/P_DHK_N_sf"/>
</dbReference>
<dbReference type="InterPro" id="IPR018955">
    <property type="entry name" value="BCDHK/PDK_N"/>
</dbReference>
<evidence type="ECO:0000256" key="3">
    <source>
        <dbReference type="ARBA" id="ARBA00022679"/>
    </source>
</evidence>
<dbReference type="Gene3D" id="1.20.140.20">
    <property type="entry name" value="Alpha-ketoacid/pyruvate dehydrogenase kinase, N-terminal domain"/>
    <property type="match status" value="1"/>
</dbReference>
<evidence type="ECO:0000256" key="2">
    <source>
        <dbReference type="ARBA" id="ARBA00022553"/>
    </source>
</evidence>
<proteinExistence type="inferred from homology"/>
<comment type="similarity">
    <text evidence="1 8">Belongs to the PDK/BCKDK protein kinase family.</text>
</comment>
<evidence type="ECO:0000256" key="1">
    <source>
        <dbReference type="ARBA" id="ARBA00006155"/>
    </source>
</evidence>
<evidence type="ECO:0000259" key="9">
    <source>
        <dbReference type="SMART" id="SM00387"/>
    </source>
</evidence>
<name>A0A2N5V535_9BASI</name>
<evidence type="ECO:0000256" key="7">
    <source>
        <dbReference type="ARBA" id="ARBA00023128"/>
    </source>
</evidence>
<protein>
    <recommendedName>
        <fullName evidence="8">Protein-serine/threonine kinase</fullName>
        <ecNumber evidence="8">2.7.11.-</ecNumber>
    </recommendedName>
</protein>
<evidence type="ECO:0000256" key="6">
    <source>
        <dbReference type="ARBA" id="ARBA00022840"/>
    </source>
</evidence>
<comment type="subcellular location">
    <subcellularLocation>
        <location evidence="8">Mitochondrion matrix</location>
    </subcellularLocation>
</comment>
<keyword evidence="2" id="KW-0597">Phosphoprotein</keyword>
<dbReference type="AlphaFoldDB" id="A0A2N5V535"/>
<evidence type="ECO:0000313" key="11">
    <source>
        <dbReference type="Proteomes" id="UP000235392"/>
    </source>
</evidence>
<evidence type="ECO:0000256" key="8">
    <source>
        <dbReference type="RuleBase" id="RU366032"/>
    </source>
</evidence>
<dbReference type="InterPro" id="IPR039028">
    <property type="entry name" value="BCKD/PDK"/>
</dbReference>
<evidence type="ECO:0000256" key="5">
    <source>
        <dbReference type="ARBA" id="ARBA00022777"/>
    </source>
</evidence>
<dbReference type="PANTHER" id="PTHR11947">
    <property type="entry name" value="PYRUVATE DEHYDROGENASE KINASE"/>
    <property type="match status" value="1"/>
</dbReference>
<sequence length="592" mass="65724">MLSLLRSLGLQYDRWFRRSPLLTLAVANGICSVLGDSAAQFISFWNADPDQLFDLNYARLLRYLFYGINMGPISGKWNEFLERQFPPRNHRTNPSNILNEKAPSPIELMEVNSTISTNHEDSSKLPFSDVSSIYKVESSGSTLDLLTIVKMVITAGSMSPRTRIRIRSTAPLDGPTPSHRYAILPGRATAFAQQNIRHSASSAYHAHSLSAGQSLQKVSLDRLMRFGAPPLTPSKIVESAELTRNELSQRLQRRVNAHLSLPYLPASNPHIKQVMSIYRRSLDEINALPPIRTVEDNSALVEALITMVDDATDVIGMFANGFKESKRYLSEEQISSFLNRAIQSRISIRLIAEQHLSLSKPEKSSSDSRIGIVDKKIELKKTLESVLEFCAELCEGTYGIAPEWRLLGEVDTEVCFVEMHLQYVLIEVIKNAFRATVEHHREVNKSTHPPIPPIEVTLALQRPSAAARDPKDSTHHLVSHTKASQSILCIRIRDHGGGIDRQDLPHVFSYAFSTVGAEEIRVDDRVDHGADLGRISHGQEGLKSSLGRIAGLGFGLPMARLYCRYFGGNLELVNMHGVGGGVDSYITVVVGS</sequence>
<dbReference type="GO" id="GO:0004740">
    <property type="term" value="F:pyruvate dehydrogenase (acetyl-transferring) kinase activity"/>
    <property type="evidence" value="ECO:0007669"/>
    <property type="project" value="TreeGrafter"/>
</dbReference>
<keyword evidence="6 8" id="KW-0067">ATP-binding</keyword>
<dbReference type="SUPFAM" id="SSF69012">
    <property type="entry name" value="alpha-ketoacid dehydrogenase kinase, N-terminal domain"/>
    <property type="match status" value="1"/>
</dbReference>
<evidence type="ECO:0000256" key="4">
    <source>
        <dbReference type="ARBA" id="ARBA00022741"/>
    </source>
</evidence>
<dbReference type="Pfam" id="PF10436">
    <property type="entry name" value="BCDHK_Adom3"/>
    <property type="match status" value="1"/>
</dbReference>
<keyword evidence="5 8" id="KW-0418">Kinase</keyword>
<dbReference type="EC" id="2.7.11.-" evidence="8"/>
<dbReference type="InterPro" id="IPR036890">
    <property type="entry name" value="HATPase_C_sf"/>
</dbReference>
<evidence type="ECO:0000313" key="10">
    <source>
        <dbReference type="EMBL" id="PLW45111.1"/>
    </source>
</evidence>
<dbReference type="Pfam" id="PF02518">
    <property type="entry name" value="HATPase_c"/>
    <property type="match status" value="1"/>
</dbReference>
<dbReference type="EMBL" id="PGCI01000051">
    <property type="protein sequence ID" value="PLW45111.1"/>
    <property type="molecule type" value="Genomic_DNA"/>
</dbReference>
<dbReference type="GO" id="GO:0010906">
    <property type="term" value="P:regulation of glucose metabolic process"/>
    <property type="evidence" value="ECO:0007669"/>
    <property type="project" value="TreeGrafter"/>
</dbReference>
<dbReference type="GO" id="GO:0005759">
    <property type="term" value="C:mitochondrial matrix"/>
    <property type="evidence" value="ECO:0007669"/>
    <property type="project" value="UniProtKB-SubCell"/>
</dbReference>
<dbReference type="Gene3D" id="3.30.565.10">
    <property type="entry name" value="Histidine kinase-like ATPase, C-terminal domain"/>
    <property type="match status" value="1"/>
</dbReference>
<dbReference type="SUPFAM" id="SSF55874">
    <property type="entry name" value="ATPase domain of HSP90 chaperone/DNA topoisomerase II/histidine kinase"/>
    <property type="match status" value="1"/>
</dbReference>
<dbReference type="SMART" id="SM00387">
    <property type="entry name" value="HATPase_c"/>
    <property type="match status" value="1"/>
</dbReference>
<keyword evidence="7 8" id="KW-0496">Mitochondrion</keyword>
<dbReference type="InterPro" id="IPR003594">
    <property type="entry name" value="HATPase_dom"/>
</dbReference>
<comment type="caution">
    <text evidence="10">The sequence shown here is derived from an EMBL/GenBank/DDBJ whole genome shotgun (WGS) entry which is preliminary data.</text>
</comment>
<dbReference type="Proteomes" id="UP000235392">
    <property type="component" value="Unassembled WGS sequence"/>
</dbReference>
<dbReference type="PANTHER" id="PTHR11947:SF20">
    <property type="entry name" value="[3-METHYL-2-OXOBUTANOATE DEHYDROGENASE [LIPOAMIDE]] KINASE, MITOCHONDRIAL"/>
    <property type="match status" value="1"/>
</dbReference>
<reference evidence="10 11" key="1">
    <citation type="submission" date="2017-11" db="EMBL/GenBank/DDBJ databases">
        <title>De novo assembly and phasing of dikaryotic genomes from two isolates of Puccinia coronata f. sp. avenae, the causal agent of oat crown rust.</title>
        <authorList>
            <person name="Miller M.E."/>
            <person name="Zhang Y."/>
            <person name="Omidvar V."/>
            <person name="Sperschneider J."/>
            <person name="Schwessinger B."/>
            <person name="Raley C."/>
            <person name="Palmer J.M."/>
            <person name="Garnica D."/>
            <person name="Upadhyaya N."/>
            <person name="Rathjen J."/>
            <person name="Taylor J.M."/>
            <person name="Park R.F."/>
            <person name="Dodds P.N."/>
            <person name="Hirsch C.D."/>
            <person name="Kianian S.F."/>
            <person name="Figueroa M."/>
        </authorList>
    </citation>
    <scope>NUCLEOTIDE SEQUENCE [LARGE SCALE GENOMIC DNA]</scope>
    <source>
        <strain evidence="10">12SD80</strain>
    </source>
</reference>
<dbReference type="GO" id="GO:0005524">
    <property type="term" value="F:ATP binding"/>
    <property type="evidence" value="ECO:0007669"/>
    <property type="project" value="UniProtKB-UniRule"/>
</dbReference>
<gene>
    <name evidence="10" type="ORF">PCASD_04592</name>
</gene>
<keyword evidence="4 8" id="KW-0547">Nucleotide-binding</keyword>
<organism evidence="10 11">
    <name type="scientific">Puccinia coronata f. sp. avenae</name>
    <dbReference type="NCBI Taxonomy" id="200324"/>
    <lineage>
        <taxon>Eukaryota</taxon>
        <taxon>Fungi</taxon>
        <taxon>Dikarya</taxon>
        <taxon>Basidiomycota</taxon>
        <taxon>Pucciniomycotina</taxon>
        <taxon>Pucciniomycetes</taxon>
        <taxon>Pucciniales</taxon>
        <taxon>Pucciniaceae</taxon>
        <taxon>Puccinia</taxon>
    </lineage>
</organism>
<accession>A0A2N5V535</accession>
<keyword evidence="3 8" id="KW-0808">Transferase</keyword>